<dbReference type="SUPFAM" id="SSF46689">
    <property type="entry name" value="Homeodomain-like"/>
    <property type="match status" value="1"/>
</dbReference>
<dbReference type="Proteomes" id="UP001305498">
    <property type="component" value="Chromosome"/>
</dbReference>
<dbReference type="GO" id="GO:0003700">
    <property type="term" value="F:DNA-binding transcription factor activity"/>
    <property type="evidence" value="ECO:0007669"/>
    <property type="project" value="InterPro"/>
</dbReference>
<protein>
    <recommendedName>
        <fullName evidence="5">HTH-type transcriptional regulator RipA</fullName>
    </recommendedName>
    <alternativeName>
        <fullName evidence="6">Repressor of iron proteins A</fullName>
    </alternativeName>
</protein>
<dbReference type="InterPro" id="IPR011051">
    <property type="entry name" value="RmlC_Cupin_sf"/>
</dbReference>
<dbReference type="PROSITE" id="PS01124">
    <property type="entry name" value="HTH_ARAC_FAMILY_2"/>
    <property type="match status" value="1"/>
</dbReference>
<dbReference type="InterPro" id="IPR003313">
    <property type="entry name" value="AraC-bd"/>
</dbReference>
<dbReference type="GO" id="GO:0043565">
    <property type="term" value="F:sequence-specific DNA binding"/>
    <property type="evidence" value="ECO:0007669"/>
    <property type="project" value="InterPro"/>
</dbReference>
<dbReference type="EMBL" id="CP118157">
    <property type="protein sequence ID" value="WOF22962.1"/>
    <property type="molecule type" value="Genomic_DNA"/>
</dbReference>
<evidence type="ECO:0000256" key="3">
    <source>
        <dbReference type="ARBA" id="ARBA00023125"/>
    </source>
</evidence>
<evidence type="ECO:0000256" key="5">
    <source>
        <dbReference type="ARBA" id="ARBA00074140"/>
    </source>
</evidence>
<organism evidence="8 9">
    <name type="scientific">Microbacterium betulae</name>
    <dbReference type="NCBI Taxonomy" id="2981139"/>
    <lineage>
        <taxon>Bacteria</taxon>
        <taxon>Bacillati</taxon>
        <taxon>Actinomycetota</taxon>
        <taxon>Actinomycetes</taxon>
        <taxon>Micrococcales</taxon>
        <taxon>Microbacteriaceae</taxon>
        <taxon>Microbacterium</taxon>
    </lineage>
</organism>
<dbReference type="PANTHER" id="PTHR11019:SF199">
    <property type="entry name" value="HTH-TYPE TRANSCRIPTIONAL REGULATOR NIMR"/>
    <property type="match status" value="1"/>
</dbReference>
<dbReference type="RefSeq" id="WP_317139433.1">
    <property type="nucleotide sequence ID" value="NZ_CP118157.1"/>
</dbReference>
<accession>A0AA97I6B2</accession>
<proteinExistence type="predicted"/>
<dbReference type="SUPFAM" id="SSF51182">
    <property type="entry name" value="RmlC-like cupins"/>
    <property type="match status" value="1"/>
</dbReference>
<dbReference type="PROSITE" id="PS00041">
    <property type="entry name" value="HTH_ARAC_FAMILY_1"/>
    <property type="match status" value="1"/>
</dbReference>
<evidence type="ECO:0000256" key="6">
    <source>
        <dbReference type="ARBA" id="ARBA00079449"/>
    </source>
</evidence>
<dbReference type="Pfam" id="PF12833">
    <property type="entry name" value="HTH_18"/>
    <property type="match status" value="1"/>
</dbReference>
<name>A0AA97I6B2_9MICO</name>
<feature type="domain" description="HTH araC/xylS-type" evidence="7">
    <location>
        <begin position="134"/>
        <end position="231"/>
    </location>
</feature>
<keyword evidence="3" id="KW-0238">DNA-binding</keyword>
<dbReference type="Pfam" id="PF02311">
    <property type="entry name" value="AraC_binding"/>
    <property type="match status" value="1"/>
</dbReference>
<evidence type="ECO:0000313" key="8">
    <source>
        <dbReference type="EMBL" id="WOF22962.1"/>
    </source>
</evidence>
<keyword evidence="9" id="KW-1185">Reference proteome</keyword>
<dbReference type="FunFam" id="1.10.10.60:FF:000132">
    <property type="entry name" value="AraC family transcriptional regulator"/>
    <property type="match status" value="1"/>
</dbReference>
<evidence type="ECO:0000256" key="2">
    <source>
        <dbReference type="ARBA" id="ARBA00023015"/>
    </source>
</evidence>
<dbReference type="SMART" id="SM00342">
    <property type="entry name" value="HTH_ARAC"/>
    <property type="match status" value="1"/>
</dbReference>
<keyword evidence="4" id="KW-0804">Transcription</keyword>
<reference evidence="8 9" key="1">
    <citation type="submission" date="2023-02" db="EMBL/GenBank/DDBJ databases">
        <title>Microbacterium betulae sp. nov., isolated from birch wood.</title>
        <authorList>
            <person name="Pasciak M."/>
            <person name="Pawlik K.J."/>
            <person name="Martynowski D."/>
            <person name="Laczmanski L."/>
            <person name="Ciekot J."/>
            <person name="Szponar B."/>
            <person name="Wojcik-Fatla A."/>
            <person name="Mackiewicz B."/>
            <person name="Farian E."/>
            <person name="Cholewa G."/>
            <person name="Cholewa A."/>
            <person name="Dutkiewicz J."/>
        </authorList>
    </citation>
    <scope>NUCLEOTIDE SEQUENCE [LARGE SCALE GENOMIC DNA]</scope>
    <source>
        <strain evidence="8 9">AB</strain>
    </source>
</reference>
<keyword evidence="2" id="KW-0805">Transcription regulation</keyword>
<sequence length="237" mass="26287">MHTAQLVDSVRHTHGEHELTWVAAGELRLTIGVREWTVDAARALWIPAGIPHLVRPARNALALPLFFPSARWPSPYAEPRAVPRSEELDALARTLAQPGLATPSTLHASRRRLLDIVAAAEAPGLPLPHDPRAREIADALVADPSRPETLEEWGRIIHVSAKTLQRSFSCETGMRFPEWRTRLRLRTAHRLLTSDETIASISSRVGYASCTAFIDAFRREYGDTPAHLRRTGDLSAA</sequence>
<dbReference type="PANTHER" id="PTHR11019">
    <property type="entry name" value="HTH-TYPE TRANSCRIPTIONAL REGULATOR NIMR"/>
    <property type="match status" value="1"/>
</dbReference>
<dbReference type="InterPro" id="IPR018060">
    <property type="entry name" value="HTH_AraC"/>
</dbReference>
<evidence type="ECO:0000256" key="1">
    <source>
        <dbReference type="ARBA" id="ARBA00022491"/>
    </source>
</evidence>
<evidence type="ECO:0000259" key="7">
    <source>
        <dbReference type="PROSITE" id="PS01124"/>
    </source>
</evidence>
<gene>
    <name evidence="8" type="ORF">N8K70_16445</name>
</gene>
<evidence type="ECO:0000256" key="4">
    <source>
        <dbReference type="ARBA" id="ARBA00023163"/>
    </source>
</evidence>
<dbReference type="InterPro" id="IPR018062">
    <property type="entry name" value="HTH_AraC-typ_CS"/>
</dbReference>
<dbReference type="Gene3D" id="1.10.10.60">
    <property type="entry name" value="Homeodomain-like"/>
    <property type="match status" value="2"/>
</dbReference>
<dbReference type="InterPro" id="IPR009057">
    <property type="entry name" value="Homeodomain-like_sf"/>
</dbReference>
<dbReference type="AlphaFoldDB" id="A0AA97I6B2"/>
<dbReference type="KEGG" id="mbet:N8K70_16445"/>
<dbReference type="Gene3D" id="2.60.120.10">
    <property type="entry name" value="Jelly Rolls"/>
    <property type="match status" value="1"/>
</dbReference>
<keyword evidence="1" id="KW-0678">Repressor</keyword>
<dbReference type="InterPro" id="IPR014710">
    <property type="entry name" value="RmlC-like_jellyroll"/>
</dbReference>
<evidence type="ECO:0000313" key="9">
    <source>
        <dbReference type="Proteomes" id="UP001305498"/>
    </source>
</evidence>